<dbReference type="AlphaFoldDB" id="C2K1M8"/>
<dbReference type="InterPro" id="IPR017937">
    <property type="entry name" value="Thioredoxin_CS"/>
</dbReference>
<gene>
    <name evidence="12" type="primary">trxA</name>
    <name evidence="12" type="ORF">HMPREF0539_3063</name>
</gene>
<keyword evidence="5 10" id="KW-1015">Disulfide bond</keyword>
<dbReference type="FunFam" id="3.40.30.10:FF:000001">
    <property type="entry name" value="Thioredoxin"/>
    <property type="match status" value="1"/>
</dbReference>
<dbReference type="HOGENOM" id="CLU_090389_10_4_9"/>
<dbReference type="Proteomes" id="UP000004525">
    <property type="component" value="Unassembled WGS sequence"/>
</dbReference>
<dbReference type="Pfam" id="PF00085">
    <property type="entry name" value="Thioredoxin"/>
    <property type="match status" value="1"/>
</dbReference>
<evidence type="ECO:0000256" key="9">
    <source>
        <dbReference type="PIRSR" id="PIRSR000077-1"/>
    </source>
</evidence>
<dbReference type="SUPFAM" id="SSF52833">
    <property type="entry name" value="Thioredoxin-like"/>
    <property type="match status" value="1"/>
</dbReference>
<dbReference type="PROSITE" id="PS51352">
    <property type="entry name" value="THIOREDOXIN_2"/>
    <property type="match status" value="1"/>
</dbReference>
<keyword evidence="3" id="KW-0813">Transport</keyword>
<feature type="disulfide bond" description="Redox-active" evidence="10">
    <location>
        <begin position="43"/>
        <end position="46"/>
    </location>
</feature>
<dbReference type="CDD" id="cd02947">
    <property type="entry name" value="TRX_family"/>
    <property type="match status" value="1"/>
</dbReference>
<organism evidence="12 13">
    <name type="scientific">Lacticaseibacillus rhamnosus (strain LMS2-1)</name>
    <dbReference type="NCBI Taxonomy" id="525361"/>
    <lineage>
        <taxon>Bacteria</taxon>
        <taxon>Bacillati</taxon>
        <taxon>Bacillota</taxon>
        <taxon>Bacilli</taxon>
        <taxon>Lactobacillales</taxon>
        <taxon>Lactobacillaceae</taxon>
        <taxon>Lacticaseibacillus</taxon>
    </lineage>
</organism>
<feature type="site" description="Deprotonates C-terminal active site Cys" evidence="9">
    <location>
        <position position="37"/>
    </location>
</feature>
<proteinExistence type="inferred from homology"/>
<dbReference type="Gene3D" id="3.40.30.10">
    <property type="entry name" value="Glutaredoxin"/>
    <property type="match status" value="1"/>
</dbReference>
<sequence length="118" mass="13318">MCYDLVTKSKRRNPFMVQAVTDSNYKTETDTGVTLTDFWATWCGPCRMQSPVIDKLAESRDDVKFVKMDVDANPETPKSFGIMAIPTLVIKKDGKVVEKLVGYQTKDQLEATLNKYTA</sequence>
<feature type="domain" description="Thioredoxin" evidence="11">
    <location>
        <begin position="6"/>
        <end position="118"/>
    </location>
</feature>
<keyword evidence="6 10" id="KW-0676">Redox-active center</keyword>
<feature type="active site" description="Nucleophile" evidence="9">
    <location>
        <position position="43"/>
    </location>
</feature>
<dbReference type="InterPro" id="IPR036249">
    <property type="entry name" value="Thioredoxin-like_sf"/>
</dbReference>
<dbReference type="GO" id="GO:0045454">
    <property type="term" value="P:cell redox homeostasis"/>
    <property type="evidence" value="ECO:0007669"/>
    <property type="project" value="TreeGrafter"/>
</dbReference>
<comment type="caution">
    <text evidence="12">The sequence shown here is derived from an EMBL/GenBank/DDBJ whole genome shotgun (WGS) entry which is preliminary data.</text>
</comment>
<evidence type="ECO:0000256" key="3">
    <source>
        <dbReference type="ARBA" id="ARBA00022448"/>
    </source>
</evidence>
<dbReference type="PRINTS" id="PR00421">
    <property type="entry name" value="THIOREDOXIN"/>
</dbReference>
<evidence type="ECO:0000256" key="2">
    <source>
        <dbReference type="ARBA" id="ARBA00020570"/>
    </source>
</evidence>
<dbReference type="PANTHER" id="PTHR45663">
    <property type="entry name" value="GEO12009P1"/>
    <property type="match status" value="1"/>
</dbReference>
<dbReference type="InterPro" id="IPR005746">
    <property type="entry name" value="Thioredoxin"/>
</dbReference>
<reference evidence="12" key="1">
    <citation type="submission" date="2009-01" db="EMBL/GenBank/DDBJ databases">
        <authorList>
            <person name="Qin X."/>
            <person name="Bachman B."/>
            <person name="Battles P."/>
            <person name="Bell A."/>
            <person name="Bess C."/>
            <person name="Bickham C."/>
            <person name="Chaboub L."/>
            <person name="Chen D."/>
            <person name="Coyle M."/>
            <person name="Deiros D.R."/>
            <person name="Dinh H."/>
            <person name="Forbes L."/>
            <person name="Fowler G."/>
            <person name="Francisco L."/>
            <person name="Fu Q."/>
            <person name="Gubbala S."/>
            <person name="Hale W."/>
            <person name="Han Y."/>
            <person name="Hemphill L."/>
            <person name="Highlander S.K."/>
            <person name="Hirani K."/>
            <person name="Hogues M."/>
            <person name="Jackson L."/>
            <person name="Jakkamsetti A."/>
            <person name="Javaid M."/>
            <person name="Jiang H."/>
            <person name="Korchina V."/>
            <person name="Kovar C."/>
            <person name="Lara F."/>
            <person name="Lee S."/>
            <person name="Mata R."/>
            <person name="Mathew T."/>
            <person name="Moen C."/>
            <person name="Morales K."/>
            <person name="Munidasa M."/>
            <person name="Nazareth L."/>
            <person name="Ngo R."/>
            <person name="Nguyen L."/>
            <person name="Okwuonu G."/>
            <person name="Ongeri F."/>
            <person name="Patil S."/>
            <person name="Petrosino J."/>
            <person name="Pham C."/>
            <person name="Pham P."/>
            <person name="Pu L.-L."/>
            <person name="Puazo M."/>
            <person name="Raj R."/>
            <person name="Reid J."/>
            <person name="Rouhana J."/>
            <person name="Saada N."/>
            <person name="Shang Y."/>
            <person name="Simmons D."/>
            <person name="Thornton R."/>
            <person name="Warren J."/>
            <person name="Weissenberger G."/>
            <person name="Zhang J."/>
            <person name="Zhang L."/>
            <person name="Zhou C."/>
            <person name="Zhu D."/>
            <person name="Muzny D."/>
            <person name="Worley K."/>
            <person name="Gibbs R."/>
        </authorList>
    </citation>
    <scope>NUCLEOTIDE SEQUENCE [LARGE SCALE GENOMIC DNA]</scope>
    <source>
        <strain evidence="12">LMS2-1</strain>
    </source>
</reference>
<evidence type="ECO:0000256" key="1">
    <source>
        <dbReference type="ARBA" id="ARBA00008987"/>
    </source>
</evidence>
<feature type="active site" description="Nucleophile" evidence="9">
    <location>
        <position position="46"/>
    </location>
</feature>
<feature type="site" description="Contributes to redox potential value" evidence="9">
    <location>
        <position position="44"/>
    </location>
</feature>
<dbReference type="PROSITE" id="PS00194">
    <property type="entry name" value="THIOREDOXIN_1"/>
    <property type="match status" value="1"/>
</dbReference>
<evidence type="ECO:0000256" key="7">
    <source>
        <dbReference type="NCBIfam" id="TIGR01068"/>
    </source>
</evidence>
<keyword evidence="13" id="KW-1185">Reference proteome</keyword>
<dbReference type="InterPro" id="IPR013766">
    <property type="entry name" value="Thioredoxin_domain"/>
</dbReference>
<evidence type="ECO:0000256" key="6">
    <source>
        <dbReference type="ARBA" id="ARBA00023284"/>
    </source>
</evidence>
<evidence type="ECO:0000256" key="8">
    <source>
        <dbReference type="PIRNR" id="PIRNR000077"/>
    </source>
</evidence>
<comment type="similarity">
    <text evidence="1 8">Belongs to the thioredoxin family.</text>
</comment>
<dbReference type="PANTHER" id="PTHR45663:SF11">
    <property type="entry name" value="GEO12009P1"/>
    <property type="match status" value="1"/>
</dbReference>
<evidence type="ECO:0000313" key="13">
    <source>
        <dbReference type="Proteomes" id="UP000004525"/>
    </source>
</evidence>
<evidence type="ECO:0000313" key="12">
    <source>
        <dbReference type="EMBL" id="EEN78802.1"/>
    </source>
</evidence>
<dbReference type="GO" id="GO:0005829">
    <property type="term" value="C:cytosol"/>
    <property type="evidence" value="ECO:0007669"/>
    <property type="project" value="TreeGrafter"/>
</dbReference>
<dbReference type="EMBL" id="ACIZ01000126">
    <property type="protein sequence ID" value="EEN78802.1"/>
    <property type="molecule type" value="Genomic_DNA"/>
</dbReference>
<dbReference type="PIRSF" id="PIRSF000077">
    <property type="entry name" value="Thioredoxin"/>
    <property type="match status" value="1"/>
</dbReference>
<dbReference type="GO" id="GO:0015035">
    <property type="term" value="F:protein-disulfide reductase activity"/>
    <property type="evidence" value="ECO:0007669"/>
    <property type="project" value="UniProtKB-UniRule"/>
</dbReference>
<evidence type="ECO:0000256" key="4">
    <source>
        <dbReference type="ARBA" id="ARBA00022982"/>
    </source>
</evidence>
<keyword evidence="4" id="KW-0249">Electron transport</keyword>
<evidence type="ECO:0000259" key="11">
    <source>
        <dbReference type="PROSITE" id="PS51352"/>
    </source>
</evidence>
<name>C2K1M8_LACRM</name>
<dbReference type="NCBIfam" id="TIGR01068">
    <property type="entry name" value="thioredoxin"/>
    <property type="match status" value="1"/>
</dbReference>
<evidence type="ECO:0000256" key="5">
    <source>
        <dbReference type="ARBA" id="ARBA00023157"/>
    </source>
</evidence>
<protein>
    <recommendedName>
        <fullName evidence="2 7">Thioredoxin</fullName>
    </recommendedName>
</protein>
<feature type="site" description="Contributes to redox potential value" evidence="9">
    <location>
        <position position="45"/>
    </location>
</feature>
<evidence type="ECO:0000256" key="10">
    <source>
        <dbReference type="PIRSR" id="PIRSR000077-4"/>
    </source>
</evidence>
<accession>C2K1M8</accession>